<organism evidence="1 2">
    <name type="scientific">Puccinia striiformis f. sp. tritici PST-78</name>
    <dbReference type="NCBI Taxonomy" id="1165861"/>
    <lineage>
        <taxon>Eukaryota</taxon>
        <taxon>Fungi</taxon>
        <taxon>Dikarya</taxon>
        <taxon>Basidiomycota</taxon>
        <taxon>Pucciniomycotina</taxon>
        <taxon>Pucciniomycetes</taxon>
        <taxon>Pucciniales</taxon>
        <taxon>Pucciniaceae</taxon>
        <taxon>Puccinia</taxon>
    </lineage>
</organism>
<sequence>MGSTHCSGPEGLTVRQFGRLSKSKTLHMISDEDLLQGQHHWVIRDLDDRPKRLQMLQMWEVSQTSMLYTHANDSLDTRQTLVMKHLGLLTHTVDLEYTRVVDLPSGGLWPRILFQYQVQRLLILSSTPPHVR</sequence>
<name>A0A0L0ULW5_9BASI</name>
<protein>
    <submittedName>
        <fullName evidence="1">Uncharacterized protein</fullName>
    </submittedName>
</protein>
<evidence type="ECO:0000313" key="1">
    <source>
        <dbReference type="EMBL" id="KNE88052.1"/>
    </source>
</evidence>
<dbReference type="EMBL" id="AJIL01003290">
    <property type="protein sequence ID" value="KNE88052.1"/>
    <property type="molecule type" value="Genomic_DNA"/>
</dbReference>
<dbReference type="AlphaFoldDB" id="A0A0L0ULW5"/>
<proteinExistence type="predicted"/>
<dbReference type="Proteomes" id="UP000054564">
    <property type="component" value="Unassembled WGS sequence"/>
</dbReference>
<gene>
    <name evidence="1" type="ORF">PSTG_18553</name>
</gene>
<accession>A0A0L0ULW5</accession>
<reference evidence="2" key="1">
    <citation type="submission" date="2014-03" db="EMBL/GenBank/DDBJ databases">
        <title>The Genome Sequence of Puccinia striiformis f. sp. tritici PST-78.</title>
        <authorList>
            <consortium name="The Broad Institute Genome Sequencing Platform"/>
            <person name="Cuomo C."/>
            <person name="Hulbert S."/>
            <person name="Chen X."/>
            <person name="Walker B."/>
            <person name="Young S.K."/>
            <person name="Zeng Q."/>
            <person name="Gargeya S."/>
            <person name="Fitzgerald M."/>
            <person name="Haas B."/>
            <person name="Abouelleil A."/>
            <person name="Alvarado L."/>
            <person name="Arachchi H.M."/>
            <person name="Berlin A.M."/>
            <person name="Chapman S.B."/>
            <person name="Goldberg J."/>
            <person name="Griggs A."/>
            <person name="Gujja S."/>
            <person name="Hansen M."/>
            <person name="Howarth C."/>
            <person name="Imamovic A."/>
            <person name="Larimer J."/>
            <person name="McCowan C."/>
            <person name="Montmayeur A."/>
            <person name="Murphy C."/>
            <person name="Neiman D."/>
            <person name="Pearson M."/>
            <person name="Priest M."/>
            <person name="Roberts A."/>
            <person name="Saif S."/>
            <person name="Shea T."/>
            <person name="Sisk P."/>
            <person name="Sykes S."/>
            <person name="Wortman J."/>
            <person name="Nusbaum C."/>
            <person name="Birren B."/>
        </authorList>
    </citation>
    <scope>NUCLEOTIDE SEQUENCE [LARGE SCALE GENOMIC DNA]</scope>
    <source>
        <strain evidence="2">race PST-78</strain>
    </source>
</reference>
<keyword evidence="2" id="KW-1185">Reference proteome</keyword>
<evidence type="ECO:0000313" key="2">
    <source>
        <dbReference type="Proteomes" id="UP000054564"/>
    </source>
</evidence>
<comment type="caution">
    <text evidence="1">The sequence shown here is derived from an EMBL/GenBank/DDBJ whole genome shotgun (WGS) entry which is preliminary data.</text>
</comment>